<accession>A0A6G9I9V3</accession>
<protein>
    <submittedName>
        <fullName evidence="1">Uncharacterized protein</fullName>
    </submittedName>
</protein>
<reference evidence="1 2" key="1">
    <citation type="submission" date="2020-03" db="EMBL/GenBank/DDBJ databases">
        <title>Complete genome sequence of Orbus sp. IPMB12 (BCRC 80908).</title>
        <authorList>
            <person name="Lo W.-S."/>
            <person name="Chang T.-H."/>
            <person name="Kuo C.-H."/>
        </authorList>
    </citation>
    <scope>NUCLEOTIDE SEQUENCE [LARGE SCALE GENOMIC DNA]</scope>
    <source>
        <strain evidence="1 2">IPMB12</strain>
    </source>
</reference>
<sequence length="98" mass="11279">MIIAKAYVQGVQRQGKQNIVSPSDELANDIYQWFLSLESKKQSSYFYEIDLVKIFNCSNQELAIAMQKLNFLSDTIKMNRNNINVYFTVDLLCGKSVT</sequence>
<dbReference type="InParanoid" id="A0A6G9I9V3"/>
<dbReference type="Proteomes" id="UP000501168">
    <property type="component" value="Chromosome"/>
</dbReference>
<name>A0A6G9I9V3_9GAMM</name>
<evidence type="ECO:0000313" key="2">
    <source>
        <dbReference type="Proteomes" id="UP000501168"/>
    </source>
</evidence>
<dbReference type="AlphaFoldDB" id="A0A6G9I9V3"/>
<evidence type="ECO:0000313" key="1">
    <source>
        <dbReference type="EMBL" id="QIQ21001.1"/>
    </source>
</evidence>
<dbReference type="RefSeq" id="WP_166915349.1">
    <property type="nucleotide sequence ID" value="NZ_CP050253.1"/>
</dbReference>
<organism evidence="1 2">
    <name type="scientific">Zophobihabitans entericus</name>
    <dbReference type="NCBI Taxonomy" id="1635327"/>
    <lineage>
        <taxon>Bacteria</taxon>
        <taxon>Pseudomonadati</taxon>
        <taxon>Pseudomonadota</taxon>
        <taxon>Gammaproteobacteria</taxon>
        <taxon>Orbales</taxon>
        <taxon>Orbaceae</taxon>
        <taxon>Zophobihabitans</taxon>
    </lineage>
</organism>
<dbReference type="KEGG" id="orb:IPMB12_04485"/>
<gene>
    <name evidence="1" type="ORF">IPMB12_04485</name>
</gene>
<proteinExistence type="predicted"/>
<dbReference type="EMBL" id="CP050253">
    <property type="protein sequence ID" value="QIQ21001.1"/>
    <property type="molecule type" value="Genomic_DNA"/>
</dbReference>
<keyword evidence="2" id="KW-1185">Reference proteome</keyword>